<dbReference type="GO" id="GO:0003990">
    <property type="term" value="F:acetylcholinesterase activity"/>
    <property type="evidence" value="ECO:0007669"/>
    <property type="project" value="TreeGrafter"/>
</dbReference>
<dbReference type="GO" id="GO:0005886">
    <property type="term" value="C:plasma membrane"/>
    <property type="evidence" value="ECO:0007669"/>
    <property type="project" value="TreeGrafter"/>
</dbReference>
<name>A0A3S4RM17_9ACAR</name>
<keyword evidence="4" id="KW-0325">Glycoprotein</keyword>
<reference evidence="9" key="2">
    <citation type="submission" date="2018-11" db="EMBL/GenBank/DDBJ databases">
        <title>Trombidioid mite genomics.</title>
        <authorList>
            <person name="Dong X."/>
        </authorList>
    </citation>
    <scope>NUCLEOTIDE SEQUENCE</scope>
    <source>
        <strain evidence="9">UoL-WK</strain>
    </source>
</reference>
<keyword evidence="5" id="KW-0732">Signal</keyword>
<dbReference type="EMBL" id="NCKU01000030">
    <property type="protein sequence ID" value="RWS17836.1"/>
    <property type="molecule type" value="Genomic_DNA"/>
</dbReference>
<proteinExistence type="inferred from homology"/>
<comment type="caution">
    <text evidence="9">The sequence shown here is derived from an EMBL/GenBank/DDBJ whole genome shotgun (WGS) entry which is preliminary data.</text>
</comment>
<dbReference type="SUPFAM" id="SSF53474">
    <property type="entry name" value="alpha/beta-Hydrolases"/>
    <property type="match status" value="1"/>
</dbReference>
<feature type="signal peptide" evidence="5">
    <location>
        <begin position="1"/>
        <end position="22"/>
    </location>
</feature>
<evidence type="ECO:0000313" key="10">
    <source>
        <dbReference type="Proteomes" id="UP000285301"/>
    </source>
</evidence>
<dbReference type="PANTHER" id="PTHR43918:SF4">
    <property type="entry name" value="CARBOXYLIC ESTER HYDROLASE"/>
    <property type="match status" value="1"/>
</dbReference>
<dbReference type="PANTHER" id="PTHR43918">
    <property type="entry name" value="ACETYLCHOLINESTERASE"/>
    <property type="match status" value="1"/>
</dbReference>
<gene>
    <name evidence="9" type="ORF">B4U79_17831</name>
    <name evidence="8" type="ORF">B4U79_17832</name>
    <name evidence="7" type="ORF">B4U79_17935</name>
</gene>
<dbReference type="GO" id="GO:0005615">
    <property type="term" value="C:extracellular space"/>
    <property type="evidence" value="ECO:0007669"/>
    <property type="project" value="TreeGrafter"/>
</dbReference>
<protein>
    <submittedName>
        <fullName evidence="9">Carboxylesterase-like protein 1</fullName>
    </submittedName>
</protein>
<keyword evidence="2" id="KW-0719">Serine esterase</keyword>
<dbReference type="InterPro" id="IPR029058">
    <property type="entry name" value="AB_hydrolase_fold"/>
</dbReference>
<dbReference type="AlphaFoldDB" id="A0A3S4RM17"/>
<dbReference type="InterPro" id="IPR050654">
    <property type="entry name" value="AChE-related_enzymes"/>
</dbReference>
<evidence type="ECO:0000313" key="7">
    <source>
        <dbReference type="EMBL" id="RWS14546.1"/>
    </source>
</evidence>
<dbReference type="Pfam" id="PF00135">
    <property type="entry name" value="COesterase"/>
    <property type="match status" value="1"/>
</dbReference>
<accession>A0A3S4RM17</accession>
<evidence type="ECO:0000256" key="5">
    <source>
        <dbReference type="SAM" id="SignalP"/>
    </source>
</evidence>
<dbReference type="GO" id="GO:0019695">
    <property type="term" value="P:choline metabolic process"/>
    <property type="evidence" value="ECO:0007669"/>
    <property type="project" value="TreeGrafter"/>
</dbReference>
<evidence type="ECO:0000256" key="2">
    <source>
        <dbReference type="ARBA" id="ARBA00022487"/>
    </source>
</evidence>
<evidence type="ECO:0000313" key="9">
    <source>
        <dbReference type="EMBL" id="RWS17836.1"/>
    </source>
</evidence>
<organism evidence="9 10">
    <name type="scientific">Dinothrombium tinctorium</name>
    <dbReference type="NCBI Taxonomy" id="1965070"/>
    <lineage>
        <taxon>Eukaryota</taxon>
        <taxon>Metazoa</taxon>
        <taxon>Ecdysozoa</taxon>
        <taxon>Arthropoda</taxon>
        <taxon>Chelicerata</taxon>
        <taxon>Arachnida</taxon>
        <taxon>Acari</taxon>
        <taxon>Acariformes</taxon>
        <taxon>Trombidiformes</taxon>
        <taxon>Prostigmata</taxon>
        <taxon>Anystina</taxon>
        <taxon>Parasitengona</taxon>
        <taxon>Trombidioidea</taxon>
        <taxon>Trombidiidae</taxon>
        <taxon>Dinothrombium</taxon>
    </lineage>
</organism>
<dbReference type="EMBL" id="NCKU01000031">
    <property type="protein sequence ID" value="RWS17824.1"/>
    <property type="molecule type" value="Genomic_DNA"/>
</dbReference>
<sequence>MKANFLFIWLIYLSAFISLSHSQSVITNGVTFRGIKSKLNGIDVHQYLGVPFANPPVGSLRFQRPESIIAPSTLVRDATKYAPTCIQMRHLPETINPLLRFDHLNELHS</sequence>
<dbReference type="Gene3D" id="3.40.50.1820">
    <property type="entry name" value="alpha/beta hydrolase"/>
    <property type="match status" value="1"/>
</dbReference>
<evidence type="ECO:0000256" key="3">
    <source>
        <dbReference type="ARBA" id="ARBA00022801"/>
    </source>
</evidence>
<keyword evidence="10" id="KW-1185">Reference proteome</keyword>
<reference evidence="9 10" key="1">
    <citation type="journal article" date="2018" name="Gigascience">
        <title>Genomes of trombidid mites reveal novel predicted allergens and laterally-transferred genes associated with secondary metabolism.</title>
        <authorList>
            <person name="Dong X."/>
            <person name="Chaisiri K."/>
            <person name="Xia D."/>
            <person name="Armstrong S.D."/>
            <person name="Fang Y."/>
            <person name="Donnelly M.J."/>
            <person name="Kadowaki T."/>
            <person name="McGarry J.W."/>
            <person name="Darby A.C."/>
            <person name="Makepeace B.L."/>
        </authorList>
    </citation>
    <scope>NUCLEOTIDE SEQUENCE [LARGE SCALE GENOMIC DNA]</scope>
    <source>
        <strain evidence="9">UoL-WK</strain>
    </source>
</reference>
<evidence type="ECO:0000259" key="6">
    <source>
        <dbReference type="Pfam" id="PF00135"/>
    </source>
</evidence>
<dbReference type="STRING" id="1965070.A0A3S4RM17"/>
<dbReference type="OrthoDB" id="6512445at2759"/>
<dbReference type="Proteomes" id="UP000285301">
    <property type="component" value="Unassembled WGS sequence"/>
</dbReference>
<comment type="similarity">
    <text evidence="1">Belongs to the type-B carboxylesterase/lipase family.</text>
</comment>
<evidence type="ECO:0000313" key="8">
    <source>
        <dbReference type="EMBL" id="RWS17824.1"/>
    </source>
</evidence>
<dbReference type="InterPro" id="IPR002018">
    <property type="entry name" value="CarbesteraseB"/>
</dbReference>
<keyword evidence="3" id="KW-0378">Hydrolase</keyword>
<evidence type="ECO:0000256" key="4">
    <source>
        <dbReference type="ARBA" id="ARBA00023180"/>
    </source>
</evidence>
<dbReference type="GO" id="GO:0006581">
    <property type="term" value="P:acetylcholine catabolic process"/>
    <property type="evidence" value="ECO:0007669"/>
    <property type="project" value="TreeGrafter"/>
</dbReference>
<dbReference type="EMBL" id="NCKU01000694">
    <property type="protein sequence ID" value="RWS14546.1"/>
    <property type="molecule type" value="Genomic_DNA"/>
</dbReference>
<evidence type="ECO:0000256" key="1">
    <source>
        <dbReference type="ARBA" id="ARBA00005964"/>
    </source>
</evidence>
<feature type="chain" id="PRO_5033399742" evidence="5">
    <location>
        <begin position="23"/>
        <end position="109"/>
    </location>
</feature>
<feature type="domain" description="Carboxylesterase type B" evidence="6">
    <location>
        <begin position="23"/>
        <end position="93"/>
    </location>
</feature>